<name>A0ABC8T1V7_9AQUA</name>
<dbReference type="AlphaFoldDB" id="A0ABC8T1V7"/>
<proteinExistence type="predicted"/>
<keyword evidence="2" id="KW-1185">Reference proteome</keyword>
<reference evidence="1 2" key="1">
    <citation type="submission" date="2024-02" db="EMBL/GenBank/DDBJ databases">
        <authorList>
            <person name="Vignale AGUSTIN F."/>
            <person name="Sosa J E."/>
            <person name="Modenutti C."/>
        </authorList>
    </citation>
    <scope>NUCLEOTIDE SEQUENCE [LARGE SCALE GENOMIC DNA]</scope>
</reference>
<organism evidence="1 2">
    <name type="scientific">Ilex paraguariensis</name>
    <name type="common">yerba mate</name>
    <dbReference type="NCBI Taxonomy" id="185542"/>
    <lineage>
        <taxon>Eukaryota</taxon>
        <taxon>Viridiplantae</taxon>
        <taxon>Streptophyta</taxon>
        <taxon>Embryophyta</taxon>
        <taxon>Tracheophyta</taxon>
        <taxon>Spermatophyta</taxon>
        <taxon>Magnoliopsida</taxon>
        <taxon>eudicotyledons</taxon>
        <taxon>Gunneridae</taxon>
        <taxon>Pentapetalae</taxon>
        <taxon>asterids</taxon>
        <taxon>campanulids</taxon>
        <taxon>Aquifoliales</taxon>
        <taxon>Aquifoliaceae</taxon>
        <taxon>Ilex</taxon>
    </lineage>
</organism>
<sequence length="149" mass="16887">MVDILRDLNKLFNIRKYVMLFPVTMGNYAAGTFGGIFKDIELDLDAQAEDCYIAMEALCEVLHSVQPLIVYFPNFSLWLSRAVSKSNSEEFVRKVEEMFDQLPGPVLLICGQNKVETGSKEKEKLTMIIPNLGRLAKLVIFATFQLIMS</sequence>
<dbReference type="EMBL" id="CAUOFW020004025">
    <property type="protein sequence ID" value="CAK9163413.1"/>
    <property type="molecule type" value="Genomic_DNA"/>
</dbReference>
<evidence type="ECO:0000313" key="1">
    <source>
        <dbReference type="EMBL" id="CAK9163413.1"/>
    </source>
</evidence>
<comment type="caution">
    <text evidence="1">The sequence shown here is derived from an EMBL/GenBank/DDBJ whole genome shotgun (WGS) entry which is preliminary data.</text>
</comment>
<accession>A0ABC8T1V7</accession>
<dbReference type="Proteomes" id="UP001642360">
    <property type="component" value="Unassembled WGS sequence"/>
</dbReference>
<protein>
    <submittedName>
        <fullName evidence="1">Uncharacterized protein</fullName>
    </submittedName>
</protein>
<evidence type="ECO:0000313" key="2">
    <source>
        <dbReference type="Proteomes" id="UP001642360"/>
    </source>
</evidence>
<gene>
    <name evidence="1" type="ORF">ILEXP_LOCUS32459</name>
</gene>